<dbReference type="Gramene" id="PUZ56438">
    <property type="protein sequence ID" value="PUZ56438"/>
    <property type="gene ID" value="GQ55_5G300900"/>
</dbReference>
<accession>A0A2T7DLJ0</accession>
<dbReference type="Proteomes" id="UP000244336">
    <property type="component" value="Chromosome 5"/>
</dbReference>
<feature type="region of interest" description="Disordered" evidence="1">
    <location>
        <begin position="33"/>
        <end position="77"/>
    </location>
</feature>
<reference evidence="2 3" key="1">
    <citation type="submission" date="2018-04" db="EMBL/GenBank/DDBJ databases">
        <title>WGS assembly of Panicum hallii var. hallii HAL2.</title>
        <authorList>
            <person name="Lovell J."/>
            <person name="Jenkins J."/>
            <person name="Lowry D."/>
            <person name="Mamidi S."/>
            <person name="Sreedasyam A."/>
            <person name="Weng X."/>
            <person name="Barry K."/>
            <person name="Bonette J."/>
            <person name="Campitelli B."/>
            <person name="Daum C."/>
            <person name="Gordon S."/>
            <person name="Gould B."/>
            <person name="Lipzen A."/>
            <person name="MacQueen A."/>
            <person name="Palacio-Mejia J."/>
            <person name="Plott C."/>
            <person name="Shakirov E."/>
            <person name="Shu S."/>
            <person name="Yoshinaga Y."/>
            <person name="Zane M."/>
            <person name="Rokhsar D."/>
            <person name="Grimwood J."/>
            <person name="Schmutz J."/>
            <person name="Juenger T."/>
        </authorList>
    </citation>
    <scope>NUCLEOTIDE SEQUENCE [LARGE SCALE GENOMIC DNA]</scope>
    <source>
        <strain evidence="3">cv. HAL2</strain>
    </source>
</reference>
<feature type="compositionally biased region" description="Basic and acidic residues" evidence="1">
    <location>
        <begin position="41"/>
        <end position="52"/>
    </location>
</feature>
<name>A0A2T7DLJ0_9POAL</name>
<evidence type="ECO:0000313" key="3">
    <source>
        <dbReference type="Proteomes" id="UP000244336"/>
    </source>
</evidence>
<keyword evidence="3" id="KW-1185">Reference proteome</keyword>
<organism evidence="2 3">
    <name type="scientific">Panicum hallii var. hallii</name>
    <dbReference type="NCBI Taxonomy" id="1504633"/>
    <lineage>
        <taxon>Eukaryota</taxon>
        <taxon>Viridiplantae</taxon>
        <taxon>Streptophyta</taxon>
        <taxon>Embryophyta</taxon>
        <taxon>Tracheophyta</taxon>
        <taxon>Spermatophyta</taxon>
        <taxon>Magnoliopsida</taxon>
        <taxon>Liliopsida</taxon>
        <taxon>Poales</taxon>
        <taxon>Poaceae</taxon>
        <taxon>PACMAD clade</taxon>
        <taxon>Panicoideae</taxon>
        <taxon>Panicodae</taxon>
        <taxon>Paniceae</taxon>
        <taxon>Panicinae</taxon>
        <taxon>Panicum</taxon>
        <taxon>Panicum sect. Panicum</taxon>
    </lineage>
</organism>
<proteinExistence type="predicted"/>
<dbReference type="EMBL" id="CM009753">
    <property type="protein sequence ID" value="PUZ56438.1"/>
    <property type="molecule type" value="Genomic_DNA"/>
</dbReference>
<evidence type="ECO:0000313" key="2">
    <source>
        <dbReference type="EMBL" id="PUZ56438.1"/>
    </source>
</evidence>
<sequence>MQQLKPSSLVSDPVSDYSDLDCSRLHHLAAVGTTRCSSRRRSPDPARGEQHGHPWKSRSIGPWSYGCGGSRSRQRHGRSWFGDVANGLLVADTSNRDEI</sequence>
<dbReference type="AlphaFoldDB" id="A0A2T7DLJ0"/>
<gene>
    <name evidence="2" type="ORF">GQ55_5G300900</name>
</gene>
<protein>
    <submittedName>
        <fullName evidence="2">Uncharacterized protein</fullName>
    </submittedName>
</protein>
<evidence type="ECO:0000256" key="1">
    <source>
        <dbReference type="SAM" id="MobiDB-lite"/>
    </source>
</evidence>